<sequence>MPHSHLANTYDFVRPLAQTDATLAVYQHITSRDLVVIKSFPTNAVHVDEVDARELGYKELAINRALQPYPHENVVHLRDHFIENGQLHLVTDYCVGGDLLSSLLSTSSVWKEGHVVGLFRQIVKGLAHIHKHDIAHLDVSLENLLLDGGNGVRLCDFGLGLLSTPTKFGGVGKLYYMAPEMFMRRAYNAQAADRWALGVVLFMLLTGRPLFEEATLRDANYKIFFEAQAATPETGVAALIARVGLHLSSAALDLVTKLLNPSPMQRLSLDDVLAHKFLHPTPPVLKNLRKRSASQPVLMSVHALKPMAQLSMRYLSSLATAT</sequence>
<dbReference type="PROSITE" id="PS50011">
    <property type="entry name" value="PROTEIN_KINASE_DOM"/>
    <property type="match status" value="1"/>
</dbReference>
<dbReference type="eggNOG" id="KOG0588">
    <property type="taxonomic scope" value="Eukaryota"/>
</dbReference>
<dbReference type="OMA" id="FMRRAYN"/>
<dbReference type="VEuPathDB" id="FungiDB:SDRG_00119"/>
<evidence type="ECO:0000256" key="3">
    <source>
        <dbReference type="ARBA" id="ARBA00022741"/>
    </source>
</evidence>
<organism evidence="7 8">
    <name type="scientific">Saprolegnia diclina (strain VS20)</name>
    <dbReference type="NCBI Taxonomy" id="1156394"/>
    <lineage>
        <taxon>Eukaryota</taxon>
        <taxon>Sar</taxon>
        <taxon>Stramenopiles</taxon>
        <taxon>Oomycota</taxon>
        <taxon>Saprolegniomycetes</taxon>
        <taxon>Saprolegniales</taxon>
        <taxon>Saprolegniaceae</taxon>
        <taxon>Saprolegnia</taxon>
    </lineage>
</organism>
<proteinExistence type="predicted"/>
<evidence type="ECO:0000313" key="8">
    <source>
        <dbReference type="Proteomes" id="UP000030762"/>
    </source>
</evidence>
<dbReference type="EMBL" id="JH767132">
    <property type="protein sequence ID" value="EQC42382.1"/>
    <property type="molecule type" value="Genomic_DNA"/>
</dbReference>
<keyword evidence="8" id="KW-1185">Reference proteome</keyword>
<dbReference type="GO" id="GO:0005634">
    <property type="term" value="C:nucleus"/>
    <property type="evidence" value="ECO:0007669"/>
    <property type="project" value="TreeGrafter"/>
</dbReference>
<evidence type="ECO:0000256" key="2">
    <source>
        <dbReference type="ARBA" id="ARBA00022679"/>
    </source>
</evidence>
<dbReference type="InterPro" id="IPR000719">
    <property type="entry name" value="Prot_kinase_dom"/>
</dbReference>
<dbReference type="GO" id="GO:0004674">
    <property type="term" value="F:protein serine/threonine kinase activity"/>
    <property type="evidence" value="ECO:0007669"/>
    <property type="project" value="UniProtKB-KW"/>
</dbReference>
<dbReference type="InParanoid" id="T0SHA7"/>
<dbReference type="PANTHER" id="PTHR24345:SF91">
    <property type="entry name" value="SERINE_THREONINE-PROTEIN KINASE PLK4"/>
    <property type="match status" value="1"/>
</dbReference>
<keyword evidence="5" id="KW-0067">ATP-binding</keyword>
<dbReference type="Pfam" id="PF00069">
    <property type="entry name" value="Pkinase"/>
    <property type="match status" value="1"/>
</dbReference>
<name>T0SHA7_SAPDV</name>
<keyword evidence="1 7" id="KW-0723">Serine/threonine-protein kinase</keyword>
<dbReference type="Gene3D" id="1.10.510.10">
    <property type="entry name" value="Transferase(Phosphotransferase) domain 1"/>
    <property type="match status" value="1"/>
</dbReference>
<dbReference type="OrthoDB" id="541276at2759"/>
<dbReference type="InterPro" id="IPR011009">
    <property type="entry name" value="Kinase-like_dom_sf"/>
</dbReference>
<reference evidence="7 8" key="1">
    <citation type="submission" date="2012-04" db="EMBL/GenBank/DDBJ databases">
        <title>The Genome Sequence of Saprolegnia declina VS20.</title>
        <authorList>
            <consortium name="The Broad Institute Genome Sequencing Platform"/>
            <person name="Russ C."/>
            <person name="Nusbaum C."/>
            <person name="Tyler B."/>
            <person name="van West P."/>
            <person name="Dieguez-Uribeondo J."/>
            <person name="de Bruijn I."/>
            <person name="Tripathy S."/>
            <person name="Jiang R."/>
            <person name="Young S.K."/>
            <person name="Zeng Q."/>
            <person name="Gargeya S."/>
            <person name="Fitzgerald M."/>
            <person name="Haas B."/>
            <person name="Abouelleil A."/>
            <person name="Alvarado L."/>
            <person name="Arachchi H.M."/>
            <person name="Berlin A."/>
            <person name="Chapman S.B."/>
            <person name="Goldberg J."/>
            <person name="Griggs A."/>
            <person name="Gujja S."/>
            <person name="Hansen M."/>
            <person name="Howarth C."/>
            <person name="Imamovic A."/>
            <person name="Larimer J."/>
            <person name="McCowen C."/>
            <person name="Montmayeur A."/>
            <person name="Murphy C."/>
            <person name="Neiman D."/>
            <person name="Pearson M."/>
            <person name="Priest M."/>
            <person name="Roberts A."/>
            <person name="Saif S."/>
            <person name="Shea T."/>
            <person name="Sisk P."/>
            <person name="Sykes S."/>
            <person name="Wortman J."/>
            <person name="Nusbaum C."/>
            <person name="Birren B."/>
        </authorList>
    </citation>
    <scope>NUCLEOTIDE SEQUENCE [LARGE SCALE GENOMIC DNA]</scope>
    <source>
        <strain evidence="7 8">VS20</strain>
    </source>
</reference>
<evidence type="ECO:0000313" key="7">
    <source>
        <dbReference type="EMBL" id="EQC42382.1"/>
    </source>
</evidence>
<feature type="domain" description="Protein kinase" evidence="6">
    <location>
        <begin position="1"/>
        <end position="278"/>
    </location>
</feature>
<evidence type="ECO:0000259" key="6">
    <source>
        <dbReference type="PROSITE" id="PS50011"/>
    </source>
</evidence>
<evidence type="ECO:0000256" key="4">
    <source>
        <dbReference type="ARBA" id="ARBA00022777"/>
    </source>
</evidence>
<evidence type="ECO:0000256" key="1">
    <source>
        <dbReference type="ARBA" id="ARBA00022527"/>
    </source>
</evidence>
<dbReference type="RefSeq" id="XP_008603805.1">
    <property type="nucleotide sequence ID" value="XM_008605583.1"/>
</dbReference>
<protein>
    <submittedName>
        <fullName evidence="7">Serine/threonine protein kinase</fullName>
    </submittedName>
</protein>
<dbReference type="GO" id="GO:0005524">
    <property type="term" value="F:ATP binding"/>
    <property type="evidence" value="ECO:0007669"/>
    <property type="project" value="UniProtKB-KW"/>
</dbReference>
<accession>T0SHA7</accession>
<keyword evidence="2" id="KW-0808">Transferase</keyword>
<dbReference type="SUPFAM" id="SSF56112">
    <property type="entry name" value="Protein kinase-like (PK-like)"/>
    <property type="match status" value="1"/>
</dbReference>
<dbReference type="AlphaFoldDB" id="T0SHA7"/>
<evidence type="ECO:0000256" key="5">
    <source>
        <dbReference type="ARBA" id="ARBA00022840"/>
    </source>
</evidence>
<dbReference type="GeneID" id="19940846"/>
<gene>
    <name evidence="7" type="ORF">SDRG_00119</name>
</gene>
<dbReference type="PANTHER" id="PTHR24345">
    <property type="entry name" value="SERINE/THREONINE-PROTEIN KINASE PLK"/>
    <property type="match status" value="1"/>
</dbReference>
<dbReference type="STRING" id="1156394.T0SHA7"/>
<dbReference type="Proteomes" id="UP000030762">
    <property type="component" value="Unassembled WGS sequence"/>
</dbReference>
<keyword evidence="4 7" id="KW-0418">Kinase</keyword>
<keyword evidence="3" id="KW-0547">Nucleotide-binding</keyword>